<evidence type="ECO:0000313" key="11">
    <source>
        <dbReference type="EMBL" id="SVB49599.1"/>
    </source>
</evidence>
<dbReference type="Gene3D" id="3.40.120.10">
    <property type="entry name" value="Alpha-D-Glucose-1,6-Bisphosphate, subunit A, domain 3"/>
    <property type="match status" value="3"/>
</dbReference>
<feature type="domain" description="Alpha-D-phosphohexomutase alpha/beta/alpha" evidence="10">
    <location>
        <begin position="259"/>
        <end position="365"/>
    </location>
</feature>
<dbReference type="InterPro" id="IPR005843">
    <property type="entry name" value="A-D-PHexomutase_C"/>
</dbReference>
<comment type="similarity">
    <text evidence="2">Belongs to the phosphohexose mutase family.</text>
</comment>
<dbReference type="GO" id="GO:0004615">
    <property type="term" value="F:phosphomannomutase activity"/>
    <property type="evidence" value="ECO:0007669"/>
    <property type="project" value="TreeGrafter"/>
</dbReference>
<feature type="domain" description="Alpha-D-phosphohexomutase C-terminal" evidence="7">
    <location>
        <begin position="394"/>
        <end position="434"/>
    </location>
</feature>
<keyword evidence="6" id="KW-0413">Isomerase</keyword>
<dbReference type="GO" id="GO:0005975">
    <property type="term" value="P:carbohydrate metabolic process"/>
    <property type="evidence" value="ECO:0007669"/>
    <property type="project" value="InterPro"/>
</dbReference>
<keyword evidence="3" id="KW-0597">Phosphoprotein</keyword>
<dbReference type="InterPro" id="IPR036900">
    <property type="entry name" value="A-D-PHexomutase_C_sf"/>
</dbReference>
<feature type="domain" description="Alpha-D-phosphohexomutase alpha/beta/alpha" evidence="8">
    <location>
        <begin position="6"/>
        <end position="135"/>
    </location>
</feature>
<dbReference type="HAMAP" id="MF_01554_B">
    <property type="entry name" value="GlmM_B"/>
    <property type="match status" value="1"/>
</dbReference>
<dbReference type="GO" id="GO:0009252">
    <property type="term" value="P:peptidoglycan biosynthetic process"/>
    <property type="evidence" value="ECO:0007669"/>
    <property type="project" value="TreeGrafter"/>
</dbReference>
<dbReference type="NCBIfam" id="NF008139">
    <property type="entry name" value="PRK10887.1"/>
    <property type="match status" value="1"/>
</dbReference>
<dbReference type="InterPro" id="IPR005845">
    <property type="entry name" value="A-D-PHexomutase_a/b/a-II"/>
</dbReference>
<organism evidence="11">
    <name type="scientific">marine metagenome</name>
    <dbReference type="NCBI Taxonomy" id="408172"/>
    <lineage>
        <taxon>unclassified sequences</taxon>
        <taxon>metagenomes</taxon>
        <taxon>ecological metagenomes</taxon>
    </lineage>
</organism>
<dbReference type="Pfam" id="PF02880">
    <property type="entry name" value="PGM_PMM_III"/>
    <property type="match status" value="1"/>
</dbReference>
<evidence type="ECO:0000259" key="8">
    <source>
        <dbReference type="Pfam" id="PF02878"/>
    </source>
</evidence>
<dbReference type="GO" id="GO:0000287">
    <property type="term" value="F:magnesium ion binding"/>
    <property type="evidence" value="ECO:0007669"/>
    <property type="project" value="InterPro"/>
</dbReference>
<dbReference type="SUPFAM" id="SSF55957">
    <property type="entry name" value="Phosphoglucomutase, C-terminal domain"/>
    <property type="match status" value="1"/>
</dbReference>
<dbReference type="InterPro" id="IPR005841">
    <property type="entry name" value="Alpha-D-phosphohexomutase_SF"/>
</dbReference>
<evidence type="ECO:0000256" key="4">
    <source>
        <dbReference type="ARBA" id="ARBA00022723"/>
    </source>
</evidence>
<dbReference type="InterPro" id="IPR005844">
    <property type="entry name" value="A-D-PHexomutase_a/b/a-I"/>
</dbReference>
<accession>A0A382EGS9</accession>
<dbReference type="FunFam" id="3.40.120.10:FF:000001">
    <property type="entry name" value="Phosphoglucosamine mutase"/>
    <property type="match status" value="1"/>
</dbReference>
<dbReference type="GO" id="GO:0005829">
    <property type="term" value="C:cytosol"/>
    <property type="evidence" value="ECO:0007669"/>
    <property type="project" value="TreeGrafter"/>
</dbReference>
<dbReference type="SUPFAM" id="SSF53738">
    <property type="entry name" value="Phosphoglucomutase, first 3 domains"/>
    <property type="match status" value="3"/>
</dbReference>
<keyword evidence="5" id="KW-0460">Magnesium</keyword>
<feature type="domain" description="Alpha-D-phosphohexomutase alpha/beta/alpha" evidence="9">
    <location>
        <begin position="157"/>
        <end position="255"/>
    </location>
</feature>
<dbReference type="Pfam" id="PF00408">
    <property type="entry name" value="PGM_PMM_IV"/>
    <property type="match status" value="1"/>
</dbReference>
<dbReference type="Pfam" id="PF02878">
    <property type="entry name" value="PGM_PMM_I"/>
    <property type="match status" value="1"/>
</dbReference>
<evidence type="ECO:0000256" key="6">
    <source>
        <dbReference type="ARBA" id="ARBA00023235"/>
    </source>
</evidence>
<evidence type="ECO:0000259" key="10">
    <source>
        <dbReference type="Pfam" id="PF02880"/>
    </source>
</evidence>
<dbReference type="Pfam" id="PF02879">
    <property type="entry name" value="PGM_PMM_II"/>
    <property type="match status" value="1"/>
</dbReference>
<dbReference type="GO" id="GO:0006048">
    <property type="term" value="P:UDP-N-acetylglucosamine biosynthetic process"/>
    <property type="evidence" value="ECO:0007669"/>
    <property type="project" value="TreeGrafter"/>
</dbReference>
<proteinExistence type="inferred from homology"/>
<sequence>MNENNKIFGTDGIRGKVGEYPMTVDFTMRLASAIASTLTLNGGQVAIGKDTRISGYMFESALESAFVAYGLKVILLGPLPSPAISHYVRETDANFGIVISASHNSYEYNGIKIINQNGEKIEELLENTIESKLTDNPVTKTASMIGKAYRSGDSRDKYKELLSKVFNSDSKPLDGLKIVVDSSNGAAYKIAPQILLELGAEVIPIACSPNGYNINKNCGSTYPETIKNTVKATNSDLGIALDGDADRILLIDEQGELLDGDQILYILTNANINNSSFNSKVVGTVMTNSGLEKSLKKKNIELLRSDVGDKNVYKMMQSSGSIIGGETSGHIINLEYLPTGDGLLTALIIIKESLNKKSPISNLTKGLTLVNQHNINIDLQNIDTEKIDTLQDKASTLIEDGRVIIRKSGTEPLLRILIESDNEEAVNKVKHLIKEINI</sequence>
<comment type="cofactor">
    <cofactor evidence="1">
        <name>Mg(2+)</name>
        <dbReference type="ChEBI" id="CHEBI:18420"/>
    </cofactor>
</comment>
<evidence type="ECO:0000256" key="1">
    <source>
        <dbReference type="ARBA" id="ARBA00001946"/>
    </source>
</evidence>
<dbReference type="AlphaFoldDB" id="A0A382EGS9"/>
<dbReference type="PANTHER" id="PTHR42946:SF1">
    <property type="entry name" value="PHOSPHOGLUCOMUTASE (ALPHA-D-GLUCOSE-1,6-BISPHOSPHATE-DEPENDENT)"/>
    <property type="match status" value="1"/>
</dbReference>
<dbReference type="InterPro" id="IPR006352">
    <property type="entry name" value="GlmM_bact"/>
</dbReference>
<evidence type="ECO:0000256" key="2">
    <source>
        <dbReference type="ARBA" id="ARBA00010231"/>
    </source>
</evidence>
<dbReference type="GO" id="GO:0008966">
    <property type="term" value="F:phosphoglucosamine mutase activity"/>
    <property type="evidence" value="ECO:0007669"/>
    <property type="project" value="InterPro"/>
</dbReference>
<dbReference type="PRINTS" id="PR00509">
    <property type="entry name" value="PGMPMM"/>
</dbReference>
<evidence type="ECO:0000259" key="9">
    <source>
        <dbReference type="Pfam" id="PF02879"/>
    </source>
</evidence>
<evidence type="ECO:0008006" key="12">
    <source>
        <dbReference type="Google" id="ProtNLM"/>
    </source>
</evidence>
<dbReference type="EMBL" id="UINC01044314">
    <property type="protein sequence ID" value="SVB49599.1"/>
    <property type="molecule type" value="Genomic_DNA"/>
</dbReference>
<dbReference type="Gene3D" id="3.30.310.50">
    <property type="entry name" value="Alpha-D-phosphohexomutase, C-terminal domain"/>
    <property type="match status" value="1"/>
</dbReference>
<dbReference type="InterPro" id="IPR016055">
    <property type="entry name" value="A-D-PHexomutase_a/b/a-I/II/III"/>
</dbReference>
<protein>
    <recommendedName>
        <fullName evidence="12">Phosphoglucosamine mutase</fullName>
    </recommendedName>
</protein>
<dbReference type="FunFam" id="3.40.120.10:FF:000003">
    <property type="entry name" value="Phosphoglucosamine mutase"/>
    <property type="match status" value="1"/>
</dbReference>
<reference evidence="11" key="1">
    <citation type="submission" date="2018-05" db="EMBL/GenBank/DDBJ databases">
        <authorList>
            <person name="Lanie J.A."/>
            <person name="Ng W.-L."/>
            <person name="Kazmierczak K.M."/>
            <person name="Andrzejewski T.M."/>
            <person name="Davidsen T.M."/>
            <person name="Wayne K.J."/>
            <person name="Tettelin H."/>
            <person name="Glass J.I."/>
            <person name="Rusch D."/>
            <person name="Podicherti R."/>
            <person name="Tsui H.-C.T."/>
            <person name="Winkler M.E."/>
        </authorList>
    </citation>
    <scope>NUCLEOTIDE SEQUENCE</scope>
</reference>
<evidence type="ECO:0000256" key="3">
    <source>
        <dbReference type="ARBA" id="ARBA00022553"/>
    </source>
</evidence>
<dbReference type="InterPro" id="IPR005846">
    <property type="entry name" value="A-D-PHexomutase_a/b/a-III"/>
</dbReference>
<evidence type="ECO:0000256" key="5">
    <source>
        <dbReference type="ARBA" id="ARBA00022842"/>
    </source>
</evidence>
<dbReference type="NCBIfam" id="TIGR01455">
    <property type="entry name" value="glmM"/>
    <property type="match status" value="1"/>
</dbReference>
<gene>
    <name evidence="11" type="ORF">METZ01_LOCUS202453</name>
</gene>
<dbReference type="InterPro" id="IPR050060">
    <property type="entry name" value="Phosphoglucosamine_mutase"/>
</dbReference>
<evidence type="ECO:0000259" key="7">
    <source>
        <dbReference type="Pfam" id="PF00408"/>
    </source>
</evidence>
<keyword evidence="4" id="KW-0479">Metal-binding</keyword>
<name>A0A382EGS9_9ZZZZ</name>
<dbReference type="PANTHER" id="PTHR42946">
    <property type="entry name" value="PHOSPHOHEXOSE MUTASE"/>
    <property type="match status" value="1"/>
</dbReference>